<gene>
    <name evidence="1" type="ORF">SPIL2461_LOCUS12592</name>
</gene>
<dbReference type="Proteomes" id="UP000649617">
    <property type="component" value="Unassembled WGS sequence"/>
</dbReference>
<name>A0A812SLD6_SYMPI</name>
<keyword evidence="2" id="KW-1185">Reference proteome</keyword>
<dbReference type="AlphaFoldDB" id="A0A812SLD6"/>
<evidence type="ECO:0000313" key="1">
    <source>
        <dbReference type="EMBL" id="CAE7489195.1"/>
    </source>
</evidence>
<protein>
    <submittedName>
        <fullName evidence="1">Uncharacterized protein</fullName>
    </submittedName>
</protein>
<organism evidence="1 2">
    <name type="scientific">Symbiodinium pilosum</name>
    <name type="common">Dinoflagellate</name>
    <dbReference type="NCBI Taxonomy" id="2952"/>
    <lineage>
        <taxon>Eukaryota</taxon>
        <taxon>Sar</taxon>
        <taxon>Alveolata</taxon>
        <taxon>Dinophyceae</taxon>
        <taxon>Suessiales</taxon>
        <taxon>Symbiodiniaceae</taxon>
        <taxon>Symbiodinium</taxon>
    </lineage>
</organism>
<sequence length="131" mass="13935">MRVIRSHALAGSCRGGTPGRVLRAYSTDLQKDYKKIFGEDRKPAVETVEVEATEAAPEVDVGEKAPSVAASAVPTDPTVVRRFPAGSKVVIKGLTGISNLSVASRWIDRTGAVELNGQEGLDHGLFRNFAS</sequence>
<dbReference type="EMBL" id="CAJNIZ010026102">
    <property type="protein sequence ID" value="CAE7489195.1"/>
    <property type="molecule type" value="Genomic_DNA"/>
</dbReference>
<dbReference type="OrthoDB" id="10482693at2759"/>
<reference evidence="1" key="1">
    <citation type="submission" date="2021-02" db="EMBL/GenBank/DDBJ databases">
        <authorList>
            <person name="Dougan E. K."/>
            <person name="Rhodes N."/>
            <person name="Thang M."/>
            <person name="Chan C."/>
        </authorList>
    </citation>
    <scope>NUCLEOTIDE SEQUENCE</scope>
</reference>
<comment type="caution">
    <text evidence="1">The sequence shown here is derived from an EMBL/GenBank/DDBJ whole genome shotgun (WGS) entry which is preliminary data.</text>
</comment>
<proteinExistence type="predicted"/>
<accession>A0A812SLD6</accession>
<evidence type="ECO:0000313" key="2">
    <source>
        <dbReference type="Proteomes" id="UP000649617"/>
    </source>
</evidence>